<name>A0A0F9M816_9ZZZZ</name>
<keyword evidence="1" id="KW-0472">Membrane</keyword>
<proteinExistence type="predicted"/>
<evidence type="ECO:0000313" key="2">
    <source>
        <dbReference type="EMBL" id="KKM72775.1"/>
    </source>
</evidence>
<gene>
    <name evidence="2" type="ORF">LCGC14_1417130</name>
</gene>
<accession>A0A0F9M816</accession>
<reference evidence="2" key="1">
    <citation type="journal article" date="2015" name="Nature">
        <title>Complex archaea that bridge the gap between prokaryotes and eukaryotes.</title>
        <authorList>
            <person name="Spang A."/>
            <person name="Saw J.H."/>
            <person name="Jorgensen S.L."/>
            <person name="Zaremba-Niedzwiedzka K."/>
            <person name="Martijn J."/>
            <person name="Lind A.E."/>
            <person name="van Eijk R."/>
            <person name="Schleper C."/>
            <person name="Guy L."/>
            <person name="Ettema T.J."/>
        </authorList>
    </citation>
    <scope>NUCLEOTIDE SEQUENCE</scope>
</reference>
<protein>
    <submittedName>
        <fullName evidence="2">Uncharacterized protein</fullName>
    </submittedName>
</protein>
<keyword evidence="1" id="KW-1133">Transmembrane helix</keyword>
<organism evidence="2">
    <name type="scientific">marine sediment metagenome</name>
    <dbReference type="NCBI Taxonomy" id="412755"/>
    <lineage>
        <taxon>unclassified sequences</taxon>
        <taxon>metagenomes</taxon>
        <taxon>ecological metagenomes</taxon>
    </lineage>
</organism>
<dbReference type="AlphaFoldDB" id="A0A0F9M816"/>
<feature type="transmembrane region" description="Helical" evidence="1">
    <location>
        <begin position="29"/>
        <end position="46"/>
    </location>
</feature>
<keyword evidence="1" id="KW-0812">Transmembrane</keyword>
<dbReference type="EMBL" id="LAZR01009407">
    <property type="protein sequence ID" value="KKM72775.1"/>
    <property type="molecule type" value="Genomic_DNA"/>
</dbReference>
<evidence type="ECO:0000256" key="1">
    <source>
        <dbReference type="SAM" id="Phobius"/>
    </source>
</evidence>
<comment type="caution">
    <text evidence="2">The sequence shown here is derived from an EMBL/GenBank/DDBJ whole genome shotgun (WGS) entry which is preliminary data.</text>
</comment>
<sequence>MNINSRREEIIIELEMILNFSYLNLRNKLIYFMVSLISYTFKVLPIKKINKWCKNWEKYLVLLVYLVE</sequence>